<dbReference type="EMBL" id="CAJVCH010555872">
    <property type="protein sequence ID" value="CAG7830448.1"/>
    <property type="molecule type" value="Genomic_DNA"/>
</dbReference>
<name>A0A8J2L890_9HEXA</name>
<evidence type="ECO:0000256" key="2">
    <source>
        <dbReference type="ARBA" id="ARBA00012513"/>
    </source>
</evidence>
<gene>
    <name evidence="11" type="ORF">AFUS01_LOCUS40248</name>
</gene>
<evidence type="ECO:0000256" key="7">
    <source>
        <dbReference type="ARBA" id="ARBA00022840"/>
    </source>
</evidence>
<comment type="caution">
    <text evidence="11">The sequence shown here is derived from an EMBL/GenBank/DDBJ whole genome shotgun (WGS) entry which is preliminary data.</text>
</comment>
<dbReference type="GO" id="GO:0005634">
    <property type="term" value="C:nucleus"/>
    <property type="evidence" value="ECO:0007669"/>
    <property type="project" value="UniProtKB-SubCell"/>
</dbReference>
<evidence type="ECO:0000256" key="6">
    <source>
        <dbReference type="ARBA" id="ARBA00022777"/>
    </source>
</evidence>
<dbReference type="GO" id="GO:0005524">
    <property type="term" value="F:ATP binding"/>
    <property type="evidence" value="ECO:0007669"/>
    <property type="project" value="UniProtKB-KW"/>
</dbReference>
<evidence type="ECO:0000256" key="5">
    <source>
        <dbReference type="ARBA" id="ARBA00022763"/>
    </source>
</evidence>
<dbReference type="InterPro" id="IPR044107">
    <property type="entry name" value="PIKKc_ATM"/>
</dbReference>
<evidence type="ECO:0000259" key="10">
    <source>
        <dbReference type="PROSITE" id="PS51190"/>
    </source>
</evidence>
<dbReference type="Proteomes" id="UP000708208">
    <property type="component" value="Unassembled WGS sequence"/>
</dbReference>
<accession>A0A8J2L890</accession>
<feature type="domain" description="PI3K/PI4K catalytic" evidence="9">
    <location>
        <begin position="1"/>
        <end position="285"/>
    </location>
</feature>
<organism evidence="11 12">
    <name type="scientific">Allacma fusca</name>
    <dbReference type="NCBI Taxonomy" id="39272"/>
    <lineage>
        <taxon>Eukaryota</taxon>
        <taxon>Metazoa</taxon>
        <taxon>Ecdysozoa</taxon>
        <taxon>Arthropoda</taxon>
        <taxon>Hexapoda</taxon>
        <taxon>Collembola</taxon>
        <taxon>Symphypleona</taxon>
        <taxon>Sminthuridae</taxon>
        <taxon>Allacma</taxon>
    </lineage>
</organism>
<comment type="subcellular location">
    <subcellularLocation>
        <location evidence="1">Nucleus</location>
    </subcellularLocation>
</comment>
<evidence type="ECO:0000313" key="12">
    <source>
        <dbReference type="Proteomes" id="UP000708208"/>
    </source>
</evidence>
<evidence type="ECO:0000256" key="8">
    <source>
        <dbReference type="ARBA" id="ARBA00023242"/>
    </source>
</evidence>
<keyword evidence="4" id="KW-0547">Nucleotide-binding</keyword>
<keyword evidence="6" id="KW-0418">Kinase</keyword>
<keyword evidence="12" id="KW-1185">Reference proteome</keyword>
<dbReference type="PROSITE" id="PS51190">
    <property type="entry name" value="FATC"/>
    <property type="match status" value="1"/>
</dbReference>
<sequence>MQQVFGVMNQLFAQEPRTRKKRLHIRTYKVVPLSQRSGVLEWCENTQTFGDYLVGSNPPNFGAHAHYRPNDYHPNECRLKMQNKRSCGVNSMKLDVFNEIIANFKPVFHHFFFENFKDAGSFFERRLAYTRSVATSSIVGYILGLGDRHVQNILIDKSTAEVIHIDFGVAFDQGKLLPTPETIPFRLTRDIVDGMGFCGIEGVFRRSCESTMEVLRKNADIIVTILEVLLYDPLYLWTLSEEHKHKLQSEDRSQAVNSRYVTDLTTESETKTAERNNTAARELRRLRCKLAGIQEGRTSGYTMTVPGHVSQLISFAQDTSLLSRLYPGWQPYL</sequence>
<dbReference type="Pfam" id="PF00454">
    <property type="entry name" value="PI3_PI4_kinase"/>
    <property type="match status" value="1"/>
</dbReference>
<dbReference type="SMART" id="SM01343">
    <property type="entry name" value="FATC"/>
    <property type="match status" value="1"/>
</dbReference>
<dbReference type="SMART" id="SM00146">
    <property type="entry name" value="PI3Kc"/>
    <property type="match status" value="1"/>
</dbReference>
<dbReference type="PROSITE" id="PS50290">
    <property type="entry name" value="PI3_4_KINASE_3"/>
    <property type="match status" value="1"/>
</dbReference>
<dbReference type="CDD" id="cd05171">
    <property type="entry name" value="PIKKc_ATM"/>
    <property type="match status" value="1"/>
</dbReference>
<dbReference type="AlphaFoldDB" id="A0A8J2L890"/>
<dbReference type="PANTHER" id="PTHR37079">
    <property type="entry name" value="SERINE/THREONINE-PROTEIN KINASE ATM"/>
    <property type="match status" value="1"/>
</dbReference>
<dbReference type="Pfam" id="PF02260">
    <property type="entry name" value="FATC"/>
    <property type="match status" value="1"/>
</dbReference>
<feature type="domain" description="FATC" evidence="10">
    <location>
        <begin position="301"/>
        <end position="333"/>
    </location>
</feature>
<evidence type="ECO:0000256" key="1">
    <source>
        <dbReference type="ARBA" id="ARBA00004123"/>
    </source>
</evidence>
<dbReference type="PANTHER" id="PTHR37079:SF4">
    <property type="entry name" value="SERINE_THREONINE-PROTEIN KINASE ATM"/>
    <property type="match status" value="1"/>
</dbReference>
<protein>
    <recommendedName>
        <fullName evidence="2">non-specific serine/threonine protein kinase</fullName>
        <ecNumber evidence="2">2.7.11.1</ecNumber>
    </recommendedName>
</protein>
<dbReference type="InterPro" id="IPR018936">
    <property type="entry name" value="PI3/4_kinase_CS"/>
</dbReference>
<keyword evidence="8" id="KW-0539">Nucleus</keyword>
<keyword evidence="7" id="KW-0067">ATP-binding</keyword>
<evidence type="ECO:0000256" key="3">
    <source>
        <dbReference type="ARBA" id="ARBA00022679"/>
    </source>
</evidence>
<dbReference type="InterPro" id="IPR000403">
    <property type="entry name" value="PI3/4_kinase_cat_dom"/>
</dbReference>
<dbReference type="OrthoDB" id="6921484at2759"/>
<proteinExistence type="predicted"/>
<keyword evidence="3" id="KW-0808">Transferase</keyword>
<evidence type="ECO:0000259" key="9">
    <source>
        <dbReference type="PROSITE" id="PS50290"/>
    </source>
</evidence>
<keyword evidence="5" id="KW-0227">DNA damage</keyword>
<reference evidence="11" key="1">
    <citation type="submission" date="2021-06" db="EMBL/GenBank/DDBJ databases">
        <authorList>
            <person name="Hodson N. C."/>
            <person name="Mongue J. A."/>
            <person name="Jaron S. K."/>
        </authorList>
    </citation>
    <scope>NUCLEOTIDE SEQUENCE</scope>
</reference>
<dbReference type="InterPro" id="IPR038980">
    <property type="entry name" value="ATM_plant"/>
</dbReference>
<dbReference type="GO" id="GO:0004674">
    <property type="term" value="F:protein serine/threonine kinase activity"/>
    <property type="evidence" value="ECO:0007669"/>
    <property type="project" value="UniProtKB-EC"/>
</dbReference>
<dbReference type="InterPro" id="IPR003152">
    <property type="entry name" value="FATC_dom"/>
</dbReference>
<dbReference type="GO" id="GO:0006281">
    <property type="term" value="P:DNA repair"/>
    <property type="evidence" value="ECO:0007669"/>
    <property type="project" value="InterPro"/>
</dbReference>
<dbReference type="PROSITE" id="PS00916">
    <property type="entry name" value="PI3_4_KINASE_2"/>
    <property type="match status" value="1"/>
</dbReference>
<dbReference type="EC" id="2.7.11.1" evidence="2"/>
<evidence type="ECO:0000256" key="4">
    <source>
        <dbReference type="ARBA" id="ARBA00022741"/>
    </source>
</evidence>
<evidence type="ECO:0000313" key="11">
    <source>
        <dbReference type="EMBL" id="CAG7830448.1"/>
    </source>
</evidence>